<gene>
    <name evidence="1" type="ORF">J2853_009762</name>
</gene>
<keyword evidence="2" id="KW-1185">Reference proteome</keyword>
<reference evidence="1 2" key="1">
    <citation type="submission" date="2023-07" db="EMBL/GenBank/DDBJ databases">
        <title>Sequencing the genomes of 1000 actinobacteria strains.</title>
        <authorList>
            <person name="Klenk H.-P."/>
        </authorList>
    </citation>
    <scope>NUCLEOTIDE SEQUENCE [LARGE SCALE GENOMIC DNA]</scope>
    <source>
        <strain evidence="1 2">DSM 46740</strain>
    </source>
</reference>
<protein>
    <recommendedName>
        <fullName evidence="3">DUF397 domain-containing protein</fullName>
    </recommendedName>
</protein>
<dbReference type="EMBL" id="JAUSQU010000003">
    <property type="protein sequence ID" value="MDP9850466.1"/>
    <property type="molecule type" value="Genomic_DNA"/>
</dbReference>
<dbReference type="Proteomes" id="UP001225356">
    <property type="component" value="Unassembled WGS sequence"/>
</dbReference>
<name>A0ABT9QUL8_9ACTN</name>
<comment type="caution">
    <text evidence="1">The sequence shown here is derived from an EMBL/GenBank/DDBJ whole genome shotgun (WGS) entry which is preliminary data.</text>
</comment>
<accession>A0ABT9QUL8</accession>
<proteinExistence type="predicted"/>
<organism evidence="1 2">
    <name type="scientific">Streptosporangium lutulentum</name>
    <dbReference type="NCBI Taxonomy" id="1461250"/>
    <lineage>
        <taxon>Bacteria</taxon>
        <taxon>Bacillati</taxon>
        <taxon>Actinomycetota</taxon>
        <taxon>Actinomycetes</taxon>
        <taxon>Streptosporangiales</taxon>
        <taxon>Streptosporangiaceae</taxon>
        <taxon>Streptosporangium</taxon>
    </lineage>
</organism>
<evidence type="ECO:0000313" key="2">
    <source>
        <dbReference type="Proteomes" id="UP001225356"/>
    </source>
</evidence>
<evidence type="ECO:0008006" key="3">
    <source>
        <dbReference type="Google" id="ProtNLM"/>
    </source>
</evidence>
<evidence type="ECO:0000313" key="1">
    <source>
        <dbReference type="EMBL" id="MDP9850466.1"/>
    </source>
</evidence>
<sequence>MTIADGKDGDEFRGAVGPNGAFEFLKSLFAKKDIVSR</sequence>